<dbReference type="OrthoDB" id="221164at2157"/>
<proteinExistence type="predicted"/>
<dbReference type="AlphaFoldDB" id="A0A0P7GNA8"/>
<accession>A0A0P7GNA8</accession>
<dbReference type="PATRIC" id="fig|699431.3.peg.853"/>
<dbReference type="InterPro" id="IPR055943">
    <property type="entry name" value="DUF7521"/>
</dbReference>
<gene>
    <name evidence="2" type="ORF">SY89_00822</name>
</gene>
<keyword evidence="1" id="KW-0812">Transmembrane</keyword>
<dbReference type="RefSeq" id="WP_054583191.1">
    <property type="nucleotide sequence ID" value="NZ_LGUC01000001.1"/>
</dbReference>
<keyword evidence="1" id="KW-0472">Membrane</keyword>
<evidence type="ECO:0000313" key="2">
    <source>
        <dbReference type="EMBL" id="KPN30100.1"/>
    </source>
</evidence>
<keyword evidence="1" id="KW-1133">Transmembrane helix</keyword>
<sequence>MTDSAGGGASALGELLREAGPVEFATAAVTLAVLVLGLYVGYQSYRGYRRNDSRPVLFLGIGVALVATGRPVVSTLGYLLLPGADLVLAVVSFGVSVTGLLSILYAFSRA</sequence>
<dbReference type="Proteomes" id="UP000050535">
    <property type="component" value="Unassembled WGS sequence"/>
</dbReference>
<feature type="transmembrane region" description="Helical" evidence="1">
    <location>
        <begin position="57"/>
        <end position="80"/>
    </location>
</feature>
<protein>
    <submittedName>
        <fullName evidence="2">Uncharacterized protein</fullName>
    </submittedName>
</protein>
<comment type="caution">
    <text evidence="2">The sequence shown here is derived from an EMBL/GenBank/DDBJ whole genome shotgun (WGS) entry which is preliminary data.</text>
</comment>
<evidence type="ECO:0000313" key="3">
    <source>
        <dbReference type="Proteomes" id="UP000050535"/>
    </source>
</evidence>
<dbReference type="Pfam" id="PF24365">
    <property type="entry name" value="DUF7521"/>
    <property type="match status" value="1"/>
</dbReference>
<name>A0A0P7GNA8_9EURY</name>
<reference evidence="3" key="1">
    <citation type="submission" date="2013-11" db="EMBL/GenBank/DDBJ databases">
        <authorList>
            <person name="Hoang H.T."/>
            <person name="Killian M.L."/>
            <person name="Madson D.M."/>
            <person name="Arruda P.H.E."/>
            <person name="Sun D."/>
            <person name="Schwartz K.J."/>
            <person name="Yoon K."/>
        </authorList>
    </citation>
    <scope>NUCLEOTIDE SEQUENCE [LARGE SCALE GENOMIC DNA]</scope>
    <source>
        <strain evidence="3">CDK2</strain>
    </source>
</reference>
<evidence type="ECO:0000256" key="1">
    <source>
        <dbReference type="SAM" id="Phobius"/>
    </source>
</evidence>
<keyword evidence="3" id="KW-1185">Reference proteome</keyword>
<dbReference type="EMBL" id="LGUC01000001">
    <property type="protein sequence ID" value="KPN30100.1"/>
    <property type="molecule type" value="Genomic_DNA"/>
</dbReference>
<feature type="transmembrane region" description="Helical" evidence="1">
    <location>
        <begin position="86"/>
        <end position="107"/>
    </location>
</feature>
<organism evidence="2 3">
    <name type="scientific">Halolamina pelagica</name>
    <dbReference type="NCBI Taxonomy" id="699431"/>
    <lineage>
        <taxon>Archaea</taxon>
        <taxon>Methanobacteriati</taxon>
        <taxon>Methanobacteriota</taxon>
        <taxon>Stenosarchaea group</taxon>
        <taxon>Halobacteria</taxon>
        <taxon>Halobacteriales</taxon>
        <taxon>Haloferacaceae</taxon>
    </lineage>
</organism>
<feature type="transmembrane region" description="Helical" evidence="1">
    <location>
        <begin position="24"/>
        <end position="45"/>
    </location>
</feature>
<dbReference type="STRING" id="699431.SY89_00822"/>